<protein>
    <submittedName>
        <fullName evidence="1">Uncharacterized protein</fullName>
    </submittedName>
</protein>
<keyword evidence="2" id="KW-1185">Reference proteome</keyword>
<evidence type="ECO:0000313" key="1">
    <source>
        <dbReference type="EMBL" id="WAP62810.1"/>
    </source>
</evidence>
<gene>
    <name evidence="1" type="ORF">OZ911_23365</name>
</gene>
<accession>A0ACD4P3N4</accession>
<proteinExistence type="predicted"/>
<sequence length="214" mass="23616">MRDAPLHSQAGNFLDCFKTAVDNRTGQFCLAIALPVPPANQLCGPTLSVTLAFSTLASSCNRGYGLGWSLGLSEINLDQDNPRLSLSSGEQFAIDLINSDPCSGGRLAFFDQKLPTFTVTRQADGNFRVDKQTGESEILRQQDDSTRYLLEEMRSPEGRRDRVPGSGVTEPAEGALRAKEDGHRGSWLTLSLRRPNTHQRNHDDQAHYRIDRVG</sequence>
<evidence type="ECO:0000313" key="2">
    <source>
        <dbReference type="Proteomes" id="UP001163982"/>
    </source>
</evidence>
<name>A0ACD4P3N4_9PSED</name>
<organism evidence="1 2">
    <name type="scientific">Pseudomonas fortuita</name>
    <dbReference type="NCBI Taxonomy" id="3233375"/>
    <lineage>
        <taxon>Bacteria</taxon>
        <taxon>Pseudomonadati</taxon>
        <taxon>Pseudomonadota</taxon>
        <taxon>Gammaproteobacteria</taxon>
        <taxon>Pseudomonadales</taxon>
        <taxon>Pseudomonadaceae</taxon>
        <taxon>Pseudomonas</taxon>
    </lineage>
</organism>
<reference evidence="1" key="1">
    <citation type="journal article" date="2024" name="Int. J. Syst. Evol. Microbiol.">
        <title>Pseudomonas fortuita sp. nov., isolated from the endosphere of a wild yam.</title>
        <authorList>
            <person name="Carlier A."/>
            <person name="Beaumel M."/>
            <person name="Moreau S."/>
            <person name="Acar T."/>
            <person name="Sana T.G."/>
            <person name="Cnockaert M."/>
            <person name="Vandamme P."/>
        </authorList>
    </citation>
    <scope>NUCLEOTIDE SEQUENCE</scope>
    <source>
        <strain evidence="1">GMI12077</strain>
    </source>
</reference>
<dbReference type="EMBL" id="CP114035">
    <property type="protein sequence ID" value="WAP62810.1"/>
    <property type="molecule type" value="Genomic_DNA"/>
</dbReference>
<dbReference type="Proteomes" id="UP001163982">
    <property type="component" value="Chromosome"/>
</dbReference>